<dbReference type="GeneID" id="88848925"/>
<dbReference type="EMBL" id="AP019367">
    <property type="protein sequence ID" value="BBH50211.1"/>
    <property type="molecule type" value="Genomic_DNA"/>
</dbReference>
<dbReference type="Proteomes" id="UP000273154">
    <property type="component" value="Chromosome"/>
</dbReference>
<name>A0A3G9JXI6_9ACTN</name>
<evidence type="ECO:0000259" key="3">
    <source>
        <dbReference type="Pfam" id="PF24481"/>
    </source>
</evidence>
<reference evidence="5" key="1">
    <citation type="submission" date="2018-11" db="EMBL/GenBank/DDBJ databases">
        <title>Comparative genomics of Parolsenella catena and Libanicoccus massiliensis: Reclassification of Libanicoccus massiliensis as Parolsenella massiliensis comb. nov.</title>
        <authorList>
            <person name="Sakamoto M."/>
            <person name="Ikeyama N."/>
            <person name="Murakami T."/>
            <person name="Mori H."/>
            <person name="Yuki M."/>
            <person name="Ohkuma M."/>
        </authorList>
    </citation>
    <scope>NUCLEOTIDE SEQUENCE [LARGE SCALE GENOMIC DNA]</scope>
    <source>
        <strain evidence="5">JCM 31932</strain>
    </source>
</reference>
<dbReference type="Pfam" id="PF24481">
    <property type="entry name" value="CT398_CC"/>
    <property type="match status" value="1"/>
</dbReference>
<dbReference type="InterPro" id="IPR056003">
    <property type="entry name" value="CT398_CC_hairpin"/>
</dbReference>
<organism evidence="4 5">
    <name type="scientific">Parolsenella catena</name>
    <dbReference type="NCBI Taxonomy" id="2003188"/>
    <lineage>
        <taxon>Bacteria</taxon>
        <taxon>Bacillati</taxon>
        <taxon>Actinomycetota</taxon>
        <taxon>Coriobacteriia</taxon>
        <taxon>Coriobacteriales</taxon>
        <taxon>Atopobiaceae</taxon>
        <taxon>Parolsenella</taxon>
    </lineage>
</organism>
<dbReference type="Pfam" id="PF02591">
    <property type="entry name" value="Zn_ribbon_9"/>
    <property type="match status" value="1"/>
</dbReference>
<gene>
    <name evidence="4" type="ORF">Pcatena_07980</name>
</gene>
<dbReference type="AlphaFoldDB" id="A0A3G9JXI6"/>
<evidence type="ECO:0000256" key="1">
    <source>
        <dbReference type="SAM" id="Coils"/>
    </source>
</evidence>
<feature type="coiled-coil region" evidence="1">
    <location>
        <begin position="47"/>
        <end position="74"/>
    </location>
</feature>
<dbReference type="Gene3D" id="1.10.287.1490">
    <property type="match status" value="1"/>
</dbReference>
<evidence type="ECO:0000259" key="2">
    <source>
        <dbReference type="Pfam" id="PF02591"/>
    </source>
</evidence>
<feature type="domain" description="CT398-like coiled coil hairpin" evidence="3">
    <location>
        <begin position="10"/>
        <end position="186"/>
    </location>
</feature>
<dbReference type="RefSeq" id="WP_172596372.1">
    <property type="nucleotide sequence ID" value="NZ_AP019367.1"/>
</dbReference>
<proteinExistence type="predicted"/>
<accession>A0A3G9JXI6</accession>
<keyword evidence="5" id="KW-1185">Reference proteome</keyword>
<dbReference type="InterPro" id="IPR003743">
    <property type="entry name" value="Zf-RING_7"/>
</dbReference>
<protein>
    <submittedName>
        <fullName evidence="4">Uncharacterized protein</fullName>
    </submittedName>
</protein>
<keyword evidence="1" id="KW-0175">Coiled coil</keyword>
<sequence length="238" mass="26423">MSEASALLRLQEIDLELMRTKKTAEALPQRQKVAAARAAAKKVAGELTKIVGQRKDLEIELNELEDSKKFFSGKVTEIQEGTYNQDFRSAQELDFTLSTLAKKIEKCDYDTEHLLPRLETAERAEKNARALADRLEKEEAAQVASFKEAMEQITSRVKSLAAERERIVASLPATLVASYEAARKRFGGVAVETLEGNRPSACRVALQPSSFTDIRRSGAEVTTCPYCKRILVVATEEA</sequence>
<evidence type="ECO:0000313" key="5">
    <source>
        <dbReference type="Proteomes" id="UP000273154"/>
    </source>
</evidence>
<feature type="coiled-coil region" evidence="1">
    <location>
        <begin position="118"/>
        <end position="163"/>
    </location>
</feature>
<feature type="domain" description="C4-type zinc ribbon" evidence="2">
    <location>
        <begin position="199"/>
        <end position="231"/>
    </location>
</feature>
<evidence type="ECO:0000313" key="4">
    <source>
        <dbReference type="EMBL" id="BBH50211.1"/>
    </source>
</evidence>
<dbReference type="KEGG" id="pcat:Pcatena_07980"/>